<dbReference type="RefSeq" id="WP_013704572.1">
    <property type="nucleotide sequence ID" value="NC_015387.1"/>
</dbReference>
<sequence>MGECTVRMFGGVPHVRLGEFNRFYAEALVRRLGEAGIPARLVTPFDGMKAYAEVYGTAASVWVPREVYRRALQVLEE</sequence>
<organism evidence="1 2">
    <name type="scientific">Marinithermus hydrothermalis (strain DSM 14884 / JCM 11576 / T1)</name>
    <dbReference type="NCBI Taxonomy" id="869210"/>
    <lineage>
        <taxon>Bacteria</taxon>
        <taxon>Thermotogati</taxon>
        <taxon>Deinococcota</taxon>
        <taxon>Deinococci</taxon>
        <taxon>Thermales</taxon>
        <taxon>Thermaceae</taxon>
        <taxon>Marinithermus</taxon>
    </lineage>
</organism>
<protein>
    <submittedName>
        <fullName evidence="1">Uncharacterized protein</fullName>
    </submittedName>
</protein>
<evidence type="ECO:0000313" key="2">
    <source>
        <dbReference type="Proteomes" id="UP000007030"/>
    </source>
</evidence>
<dbReference type="KEGG" id="mhd:Marky_1793"/>
<accession>F2NPM5</accession>
<dbReference type="AlphaFoldDB" id="F2NPM5"/>
<keyword evidence="2" id="KW-1185">Reference proteome</keyword>
<dbReference type="EMBL" id="CP002630">
    <property type="protein sequence ID" value="AEB12526.1"/>
    <property type="molecule type" value="Genomic_DNA"/>
</dbReference>
<dbReference type="Proteomes" id="UP000007030">
    <property type="component" value="Chromosome"/>
</dbReference>
<name>F2NPM5_MARHT</name>
<proteinExistence type="predicted"/>
<dbReference type="HOGENOM" id="CLU_2633922_0_0_0"/>
<reference evidence="1 2" key="1">
    <citation type="journal article" date="2012" name="Stand. Genomic Sci.">
        <title>Complete genome sequence of the aerobic, heterotroph Marinithermus hydrothermalis type strain (T1(T)) from a deep-sea hydrothermal vent chimney.</title>
        <authorList>
            <person name="Copeland A."/>
            <person name="Gu W."/>
            <person name="Yasawong M."/>
            <person name="Lapidus A."/>
            <person name="Lucas S."/>
            <person name="Deshpande S."/>
            <person name="Pagani I."/>
            <person name="Tapia R."/>
            <person name="Cheng J.F."/>
            <person name="Goodwin L.A."/>
            <person name="Pitluck S."/>
            <person name="Liolios K."/>
            <person name="Ivanova N."/>
            <person name="Mavromatis K."/>
            <person name="Mikhailova N."/>
            <person name="Pati A."/>
            <person name="Chen A."/>
            <person name="Palaniappan K."/>
            <person name="Land M."/>
            <person name="Pan C."/>
            <person name="Brambilla E.M."/>
            <person name="Rohde M."/>
            <person name="Tindall B.J."/>
            <person name="Sikorski J."/>
            <person name="Goker M."/>
            <person name="Detter J.C."/>
            <person name="Bristow J."/>
            <person name="Eisen J.A."/>
            <person name="Markowitz V."/>
            <person name="Hugenholtz P."/>
            <person name="Kyrpides N.C."/>
            <person name="Klenk H.P."/>
            <person name="Woyke T."/>
        </authorList>
    </citation>
    <scope>NUCLEOTIDE SEQUENCE [LARGE SCALE GENOMIC DNA]</scope>
    <source>
        <strain evidence="2">DSM 14884 / JCM 11576 / T1</strain>
    </source>
</reference>
<dbReference type="STRING" id="869210.Marky_1793"/>
<gene>
    <name evidence="1" type="ordered locus">Marky_1793</name>
</gene>
<evidence type="ECO:0000313" key="1">
    <source>
        <dbReference type="EMBL" id="AEB12526.1"/>
    </source>
</evidence>